<evidence type="ECO:0000256" key="1">
    <source>
        <dbReference type="SAM" id="MobiDB-lite"/>
    </source>
</evidence>
<dbReference type="EMBL" id="JABWDY010009659">
    <property type="protein sequence ID" value="KAF5201273.1"/>
    <property type="molecule type" value="Genomic_DNA"/>
</dbReference>
<keyword evidence="3" id="KW-1185">Reference proteome</keyword>
<organism evidence="2 3">
    <name type="scientific">Thalictrum thalictroides</name>
    <name type="common">Rue-anemone</name>
    <name type="synonym">Anemone thalictroides</name>
    <dbReference type="NCBI Taxonomy" id="46969"/>
    <lineage>
        <taxon>Eukaryota</taxon>
        <taxon>Viridiplantae</taxon>
        <taxon>Streptophyta</taxon>
        <taxon>Embryophyta</taxon>
        <taxon>Tracheophyta</taxon>
        <taxon>Spermatophyta</taxon>
        <taxon>Magnoliopsida</taxon>
        <taxon>Ranunculales</taxon>
        <taxon>Ranunculaceae</taxon>
        <taxon>Thalictroideae</taxon>
        <taxon>Thalictrum</taxon>
    </lineage>
</organism>
<accession>A0A7J6WW44</accession>
<dbReference type="AlphaFoldDB" id="A0A7J6WW44"/>
<name>A0A7J6WW44_THATH</name>
<evidence type="ECO:0000313" key="2">
    <source>
        <dbReference type="EMBL" id="KAF5201273.1"/>
    </source>
</evidence>
<protein>
    <submittedName>
        <fullName evidence="2">Uncharacterized protein</fullName>
    </submittedName>
</protein>
<reference evidence="2 3" key="1">
    <citation type="submission" date="2020-06" db="EMBL/GenBank/DDBJ databases">
        <title>Transcriptomic and genomic resources for Thalictrum thalictroides and T. hernandezii: Facilitating candidate gene discovery in an emerging model plant lineage.</title>
        <authorList>
            <person name="Arias T."/>
            <person name="Riano-Pachon D.M."/>
            <person name="Di Stilio V.S."/>
        </authorList>
    </citation>
    <scope>NUCLEOTIDE SEQUENCE [LARGE SCALE GENOMIC DNA]</scope>
    <source>
        <strain evidence="3">cv. WT478/WT964</strain>
        <tissue evidence="2">Leaves</tissue>
    </source>
</reference>
<dbReference type="Proteomes" id="UP000554482">
    <property type="component" value="Unassembled WGS sequence"/>
</dbReference>
<evidence type="ECO:0000313" key="3">
    <source>
        <dbReference type="Proteomes" id="UP000554482"/>
    </source>
</evidence>
<comment type="caution">
    <text evidence="2">The sequence shown here is derived from an EMBL/GenBank/DDBJ whole genome shotgun (WGS) entry which is preliminary data.</text>
</comment>
<sequence length="139" mass="15184">MNSGDCEALSCQASSSSKFNNYLSSGMTTNDKIDLSHVKIDVTKYATFLKPPTLSSQASSYVPSETVKDFVLIRKTGDPVTYLPDDGIGASVEDPSRSKRKRQDVGEELPSNREDSSANNTINTIFTLEPFITNFSMGE</sequence>
<proteinExistence type="predicted"/>
<feature type="region of interest" description="Disordered" evidence="1">
    <location>
        <begin position="83"/>
        <end position="120"/>
    </location>
</feature>
<gene>
    <name evidence="2" type="ORF">FRX31_009139</name>
</gene>